<dbReference type="SUPFAM" id="SSF101898">
    <property type="entry name" value="NHL repeat"/>
    <property type="match status" value="1"/>
</dbReference>
<gene>
    <name evidence="2" type="ORF">NAEGRDRAFT_53769</name>
</gene>
<dbReference type="GO" id="GO:0000209">
    <property type="term" value="P:protein polyubiquitination"/>
    <property type="evidence" value="ECO:0007669"/>
    <property type="project" value="TreeGrafter"/>
</dbReference>
<dbReference type="InParanoid" id="D2W0N8"/>
<evidence type="ECO:0000256" key="1">
    <source>
        <dbReference type="SAM" id="MobiDB-lite"/>
    </source>
</evidence>
<keyword evidence="3" id="KW-1185">Reference proteome</keyword>
<dbReference type="PANTHER" id="PTHR24104:SF25">
    <property type="entry name" value="PROTEIN LIN-41"/>
    <property type="match status" value="1"/>
</dbReference>
<dbReference type="EMBL" id="GG738919">
    <property type="protein sequence ID" value="EFC37322.1"/>
    <property type="molecule type" value="Genomic_DNA"/>
</dbReference>
<sequence length="481" mass="55485">MLPKSKYSPNNFRKYQTTPKKRKTSSDSNLANEIVDLTLDENHIISIDDDEEEQIHHSERVKCILIDHHHNEFNDEEEFELMSLLIGKLRGKFIRSVSLEFDSCYQLSVKAMKKPFDVKISYNHKLVVVSDYNANSLFLFDLITKRYLTKLYIKNPHYIAIESNVDYREGTENDAIIVTSASNHVYKIDIKLSVKNGKSSEIWKVGGTKHFNSPCGVVVYHNKAMDRRESHENSYFRLNQQERDENLVMVCDFNNNRIQVLGSKYGNLISSITLIPGIGLQTPWMIDVNSYGDLVLSEFSNRVQLIRYVSNVYDYMDIAEREEMDSDGWVSLHQFSSESNSRNVKTKCCGIVVDKTTQNVIICDRDSNIIRIFNVNGIFIKEVRGVINNPRGICIDERSGELLIVDSERKCVKRQLMEQQVGTITIQQQPTEQVLATILDLMVQQLSHTEAITTLSRVEPFHRQVMVVIKSSQHQQEKVMM</sequence>
<dbReference type="Gene3D" id="2.120.10.30">
    <property type="entry name" value="TolB, C-terminal domain"/>
    <property type="match status" value="2"/>
</dbReference>
<feature type="compositionally biased region" description="Polar residues" evidence="1">
    <location>
        <begin position="7"/>
        <end position="18"/>
    </location>
</feature>
<feature type="region of interest" description="Disordered" evidence="1">
    <location>
        <begin position="1"/>
        <end position="28"/>
    </location>
</feature>
<dbReference type="Proteomes" id="UP000006671">
    <property type="component" value="Unassembled WGS sequence"/>
</dbReference>
<dbReference type="RefSeq" id="XP_002670066.1">
    <property type="nucleotide sequence ID" value="XM_002670020.1"/>
</dbReference>
<dbReference type="AlphaFoldDB" id="D2W0N8"/>
<accession>D2W0N8</accession>
<name>D2W0N8_NAEGR</name>
<proteinExistence type="predicted"/>
<dbReference type="InterPro" id="IPR011042">
    <property type="entry name" value="6-blade_b-propeller_TolB-like"/>
</dbReference>
<protein>
    <submittedName>
        <fullName evidence="2">Predicted protein</fullName>
    </submittedName>
</protein>
<dbReference type="KEGG" id="ngr:NAEGRDRAFT_53769"/>
<dbReference type="VEuPathDB" id="AmoebaDB:NAEGRDRAFT_53769"/>
<dbReference type="GO" id="GO:0061630">
    <property type="term" value="F:ubiquitin protein ligase activity"/>
    <property type="evidence" value="ECO:0007669"/>
    <property type="project" value="TreeGrafter"/>
</dbReference>
<evidence type="ECO:0000313" key="3">
    <source>
        <dbReference type="Proteomes" id="UP000006671"/>
    </source>
</evidence>
<dbReference type="InterPro" id="IPR050952">
    <property type="entry name" value="TRIM-NHL_E3_ligases"/>
</dbReference>
<organism evidence="3">
    <name type="scientific">Naegleria gruberi</name>
    <name type="common">Amoeba</name>
    <dbReference type="NCBI Taxonomy" id="5762"/>
    <lineage>
        <taxon>Eukaryota</taxon>
        <taxon>Discoba</taxon>
        <taxon>Heterolobosea</taxon>
        <taxon>Tetramitia</taxon>
        <taxon>Eutetramitia</taxon>
        <taxon>Vahlkampfiidae</taxon>
        <taxon>Naegleria</taxon>
    </lineage>
</organism>
<dbReference type="OMA" id="HECILIA"/>
<dbReference type="GO" id="GO:0043161">
    <property type="term" value="P:proteasome-mediated ubiquitin-dependent protein catabolic process"/>
    <property type="evidence" value="ECO:0007669"/>
    <property type="project" value="TreeGrafter"/>
</dbReference>
<reference evidence="2 3" key="1">
    <citation type="journal article" date="2010" name="Cell">
        <title>The genome of Naegleria gruberi illuminates early eukaryotic versatility.</title>
        <authorList>
            <person name="Fritz-Laylin L.K."/>
            <person name="Prochnik S.E."/>
            <person name="Ginger M.L."/>
            <person name="Dacks J.B."/>
            <person name="Carpenter M.L."/>
            <person name="Field M.C."/>
            <person name="Kuo A."/>
            <person name="Paredez A."/>
            <person name="Chapman J."/>
            <person name="Pham J."/>
            <person name="Shu S."/>
            <person name="Neupane R."/>
            <person name="Cipriano M."/>
            <person name="Mancuso J."/>
            <person name="Tu H."/>
            <person name="Salamov A."/>
            <person name="Lindquist E."/>
            <person name="Shapiro H."/>
            <person name="Lucas S."/>
            <person name="Grigoriev I.V."/>
            <person name="Cande W.Z."/>
            <person name="Fulton C."/>
            <person name="Rokhsar D.S."/>
            <person name="Dawson S.C."/>
        </authorList>
    </citation>
    <scope>NUCLEOTIDE SEQUENCE [LARGE SCALE GENOMIC DNA]</scope>
    <source>
        <strain evidence="2 3">NEG-M</strain>
    </source>
</reference>
<dbReference type="GeneID" id="8857302"/>
<evidence type="ECO:0000313" key="2">
    <source>
        <dbReference type="EMBL" id="EFC37322.1"/>
    </source>
</evidence>
<dbReference type="PANTHER" id="PTHR24104">
    <property type="entry name" value="E3 UBIQUITIN-PROTEIN LIGASE NHLRC1-RELATED"/>
    <property type="match status" value="1"/>
</dbReference>